<dbReference type="InterPro" id="IPR055129">
    <property type="entry name" value="YEATS_dom"/>
</dbReference>
<name>A0A9N8DIZ0_9STRA</name>
<sequence>MDPPEDDNQLKVYIHNTSKLQGGDTGRWLWRVYLELNKTAYSIRQETTIVRATMHLHETFPEPIVDLQRQRKDKNSFQSDEYTGWGTFKVLFDIQLVERDKISGLIRTCTVRLSHELEFTRWPFGTFVSLETKELALMPYFPSRNRDPYVSVVVEEYLSKPTPGDAIPAYMCGISYQQLLDLDSTVKSTFGEEEYPTKTMRDVCKVIIEPICNKTNKSYALSVNKDGLLVNAFTSHSWDGYFGDFVQAIKEVYQCTKPNLWVCAFALLQGGEDKKHLVSQQLGTSSNLPLENTPFVVALEAATALCVVRNSRVDVYSRIWCVCELMYAKTFNLYPDHTIITGPNAFADCEQTTVLDAKASRLEDRDRILKVLLNEHDRADIDRIVHRLRTLTDREDDRLLLREPMGRDP</sequence>
<keyword evidence="1" id="KW-0539">Nucleus</keyword>
<gene>
    <name evidence="3" type="ORF">SEMRO_184_G300931.1</name>
</gene>
<feature type="domain" description="YEATS" evidence="2">
    <location>
        <begin position="30"/>
        <end position="119"/>
    </location>
</feature>
<dbReference type="OrthoDB" id="16041at2759"/>
<reference evidence="3" key="1">
    <citation type="submission" date="2020-06" db="EMBL/GenBank/DDBJ databases">
        <authorList>
            <consortium name="Plant Systems Biology data submission"/>
        </authorList>
    </citation>
    <scope>NUCLEOTIDE SEQUENCE</scope>
    <source>
        <strain evidence="3">D6</strain>
    </source>
</reference>
<dbReference type="Pfam" id="PF03366">
    <property type="entry name" value="YEATS"/>
    <property type="match status" value="1"/>
</dbReference>
<protein>
    <recommendedName>
        <fullName evidence="2">YEATS domain-containing protein</fullName>
    </recommendedName>
</protein>
<evidence type="ECO:0000259" key="2">
    <source>
        <dbReference type="Pfam" id="PF03366"/>
    </source>
</evidence>
<comment type="caution">
    <text evidence="3">The sequence shown here is derived from an EMBL/GenBank/DDBJ whole genome shotgun (WGS) entry which is preliminary data.</text>
</comment>
<dbReference type="AlphaFoldDB" id="A0A9N8DIZ0"/>
<keyword evidence="4" id="KW-1185">Reference proteome</keyword>
<organism evidence="3 4">
    <name type="scientific">Seminavis robusta</name>
    <dbReference type="NCBI Taxonomy" id="568900"/>
    <lineage>
        <taxon>Eukaryota</taxon>
        <taxon>Sar</taxon>
        <taxon>Stramenopiles</taxon>
        <taxon>Ochrophyta</taxon>
        <taxon>Bacillariophyta</taxon>
        <taxon>Bacillariophyceae</taxon>
        <taxon>Bacillariophycidae</taxon>
        <taxon>Naviculales</taxon>
        <taxon>Naviculaceae</taxon>
        <taxon>Seminavis</taxon>
    </lineage>
</organism>
<evidence type="ECO:0000313" key="3">
    <source>
        <dbReference type="EMBL" id="CAB9504032.1"/>
    </source>
</evidence>
<accession>A0A9N8DIZ0</accession>
<evidence type="ECO:0000256" key="1">
    <source>
        <dbReference type="ARBA" id="ARBA00023242"/>
    </source>
</evidence>
<dbReference type="Proteomes" id="UP001153069">
    <property type="component" value="Unassembled WGS sequence"/>
</dbReference>
<evidence type="ECO:0000313" key="4">
    <source>
        <dbReference type="Proteomes" id="UP001153069"/>
    </source>
</evidence>
<proteinExistence type="predicted"/>
<dbReference type="Gene3D" id="2.60.40.1970">
    <property type="entry name" value="YEATS domain"/>
    <property type="match status" value="1"/>
</dbReference>
<dbReference type="EMBL" id="CAICTM010000183">
    <property type="protein sequence ID" value="CAB9504032.1"/>
    <property type="molecule type" value="Genomic_DNA"/>
</dbReference>
<dbReference type="InterPro" id="IPR038704">
    <property type="entry name" value="YEAST_sf"/>
</dbReference>